<dbReference type="Gene3D" id="1.10.486.10">
    <property type="entry name" value="PCRA, domain 4"/>
    <property type="match status" value="1"/>
</dbReference>
<dbReference type="Gene3D" id="3.90.320.10">
    <property type="match status" value="1"/>
</dbReference>
<dbReference type="Pfam" id="PF12705">
    <property type="entry name" value="PDDEXK_1"/>
    <property type="match status" value="1"/>
</dbReference>
<evidence type="ECO:0000256" key="12">
    <source>
        <dbReference type="ARBA" id="ARBA00034617"/>
    </source>
</evidence>
<evidence type="ECO:0000256" key="2">
    <source>
        <dbReference type="ARBA" id="ARBA00022722"/>
    </source>
</evidence>
<dbReference type="InterPro" id="IPR014016">
    <property type="entry name" value="UvrD-like_ATP-bd"/>
</dbReference>
<evidence type="ECO:0000256" key="1">
    <source>
        <dbReference type="ARBA" id="ARBA00009922"/>
    </source>
</evidence>
<gene>
    <name evidence="19" type="ORF">Bequi_01070</name>
</gene>
<accession>A0ABT0QWX2</accession>
<proteinExistence type="inferred from homology"/>
<comment type="caution">
    <text evidence="19">The sequence shown here is derived from an EMBL/GenBank/DDBJ whole genome shotgun (WGS) entry which is preliminary data.</text>
</comment>
<dbReference type="PANTHER" id="PTHR11070">
    <property type="entry name" value="UVRD / RECB / PCRA DNA HELICASE FAMILY MEMBER"/>
    <property type="match status" value="1"/>
</dbReference>
<feature type="region of interest" description="Disordered" evidence="16">
    <location>
        <begin position="356"/>
        <end position="384"/>
    </location>
</feature>
<feature type="region of interest" description="Disordered" evidence="16">
    <location>
        <begin position="518"/>
        <end position="555"/>
    </location>
</feature>
<dbReference type="InterPro" id="IPR000212">
    <property type="entry name" value="DNA_helicase_UvrD/REP"/>
</dbReference>
<evidence type="ECO:0000313" key="19">
    <source>
        <dbReference type="EMBL" id="MCL6421989.1"/>
    </source>
</evidence>
<dbReference type="Gene3D" id="3.40.50.300">
    <property type="entry name" value="P-loop containing nucleotide triphosphate hydrolases"/>
    <property type="match status" value="2"/>
</dbReference>
<dbReference type="Pfam" id="PF00580">
    <property type="entry name" value="UvrD-helicase"/>
    <property type="match status" value="1"/>
</dbReference>
<keyword evidence="3 15" id="KW-0547">Nucleotide-binding</keyword>
<evidence type="ECO:0000259" key="17">
    <source>
        <dbReference type="PROSITE" id="PS51198"/>
    </source>
</evidence>
<dbReference type="PROSITE" id="PS51198">
    <property type="entry name" value="UVRD_HELICASE_ATP_BIND"/>
    <property type="match status" value="1"/>
</dbReference>
<dbReference type="RefSeq" id="WP_249736153.1">
    <property type="nucleotide sequence ID" value="NZ_JAKNCJ010000001.1"/>
</dbReference>
<feature type="region of interest" description="Disordered" evidence="16">
    <location>
        <begin position="1"/>
        <end position="20"/>
    </location>
</feature>
<name>A0ABT0QWX2_9MICO</name>
<keyword evidence="11" id="KW-0413">Isomerase</keyword>
<dbReference type="InterPro" id="IPR027417">
    <property type="entry name" value="P-loop_NTPase"/>
</dbReference>
<evidence type="ECO:0000256" key="6">
    <source>
        <dbReference type="ARBA" id="ARBA00022806"/>
    </source>
</evidence>
<evidence type="ECO:0000256" key="8">
    <source>
        <dbReference type="ARBA" id="ARBA00022840"/>
    </source>
</evidence>
<feature type="domain" description="UvrD-like helicase C-terminal" evidence="18">
    <location>
        <begin position="362"/>
        <end position="710"/>
    </location>
</feature>
<dbReference type="PANTHER" id="PTHR11070:SF59">
    <property type="entry name" value="DNA 3'-5' HELICASE"/>
    <property type="match status" value="1"/>
</dbReference>
<feature type="compositionally biased region" description="Low complexity" evidence="16">
    <location>
        <begin position="364"/>
        <end position="380"/>
    </location>
</feature>
<keyword evidence="4" id="KW-0227">DNA damage</keyword>
<keyword evidence="2" id="KW-0540">Nuclease</keyword>
<comment type="catalytic activity">
    <reaction evidence="12">
        <text>Couples ATP hydrolysis with the unwinding of duplex DNA by translocating in the 3'-5' direction.</text>
        <dbReference type="EC" id="5.6.2.4"/>
    </reaction>
</comment>
<evidence type="ECO:0000256" key="11">
    <source>
        <dbReference type="ARBA" id="ARBA00023235"/>
    </source>
</evidence>
<dbReference type="SUPFAM" id="SSF52540">
    <property type="entry name" value="P-loop containing nucleoside triphosphate hydrolases"/>
    <property type="match status" value="1"/>
</dbReference>
<evidence type="ECO:0000313" key="20">
    <source>
        <dbReference type="Proteomes" id="UP001203761"/>
    </source>
</evidence>
<dbReference type="InterPro" id="IPR013986">
    <property type="entry name" value="DExx_box_DNA_helicase_dom_sf"/>
</dbReference>
<feature type="binding site" evidence="15">
    <location>
        <begin position="58"/>
        <end position="65"/>
    </location>
    <ligand>
        <name>ATP</name>
        <dbReference type="ChEBI" id="CHEBI:30616"/>
    </ligand>
</feature>
<dbReference type="Proteomes" id="UP001203761">
    <property type="component" value="Unassembled WGS sequence"/>
</dbReference>
<protein>
    <recommendedName>
        <fullName evidence="13">DNA 3'-5' helicase</fullName>
        <ecNumber evidence="13">5.6.2.4</ecNumber>
    </recommendedName>
</protein>
<comment type="catalytic activity">
    <reaction evidence="14">
        <text>ATP + H2O = ADP + phosphate + H(+)</text>
        <dbReference type="Rhea" id="RHEA:13065"/>
        <dbReference type="ChEBI" id="CHEBI:15377"/>
        <dbReference type="ChEBI" id="CHEBI:15378"/>
        <dbReference type="ChEBI" id="CHEBI:30616"/>
        <dbReference type="ChEBI" id="CHEBI:43474"/>
        <dbReference type="ChEBI" id="CHEBI:456216"/>
        <dbReference type="EC" id="5.6.2.4"/>
    </reaction>
</comment>
<evidence type="ECO:0000256" key="13">
    <source>
        <dbReference type="ARBA" id="ARBA00034808"/>
    </source>
</evidence>
<feature type="region of interest" description="Disordered" evidence="16">
    <location>
        <begin position="872"/>
        <end position="902"/>
    </location>
</feature>
<keyword evidence="6 15" id="KW-0347">Helicase</keyword>
<evidence type="ECO:0000256" key="10">
    <source>
        <dbReference type="ARBA" id="ARBA00023204"/>
    </source>
</evidence>
<dbReference type="EC" id="5.6.2.4" evidence="13"/>
<evidence type="ECO:0000256" key="14">
    <source>
        <dbReference type="ARBA" id="ARBA00048988"/>
    </source>
</evidence>
<evidence type="ECO:0000256" key="9">
    <source>
        <dbReference type="ARBA" id="ARBA00023125"/>
    </source>
</evidence>
<feature type="compositionally biased region" description="Low complexity" evidence="16">
    <location>
        <begin position="521"/>
        <end position="555"/>
    </location>
</feature>
<comment type="similarity">
    <text evidence="1">Belongs to the helicase family. UvrD subfamily.</text>
</comment>
<organism evidence="19 20">
    <name type="scientific">Brachybacterium equifaecis</name>
    <dbReference type="NCBI Taxonomy" id="2910770"/>
    <lineage>
        <taxon>Bacteria</taxon>
        <taxon>Bacillati</taxon>
        <taxon>Actinomycetota</taxon>
        <taxon>Actinomycetes</taxon>
        <taxon>Micrococcales</taxon>
        <taxon>Dermabacteraceae</taxon>
        <taxon>Brachybacterium</taxon>
    </lineage>
</organism>
<reference evidence="19" key="1">
    <citation type="submission" date="2022-02" db="EMBL/GenBank/DDBJ databases">
        <authorList>
            <person name="Lee M."/>
            <person name="Kim S.-J."/>
            <person name="Jung M.-Y."/>
        </authorList>
    </citation>
    <scope>NUCLEOTIDE SEQUENCE</scope>
    <source>
        <strain evidence="19">JHP9</strain>
    </source>
</reference>
<dbReference type="InterPro" id="IPR014017">
    <property type="entry name" value="DNA_helicase_UvrD-like_C"/>
</dbReference>
<keyword evidence="10" id="KW-0234">DNA repair</keyword>
<dbReference type="PROSITE" id="PS51217">
    <property type="entry name" value="UVRD_HELICASE_CTER"/>
    <property type="match status" value="1"/>
</dbReference>
<sequence length="1145" mass="120255">MDQSAGTEPQIRGFSAPRPLQVLPPDVRRLPGLLSDPDPAQSRALRVVEQGRDLLLPGAPGSGRTSLVLTAALAAARAAGAGPAPLGTEETLVLVARRAPADALRDAVALAGAAASVRVATPAAYAFSVVRAESRERGTGEPTLVTGAEQDALLADLIAQRPDWAVEVEPAARTLPGFRAELRDVITRAEELGLLPRDLRALAAQRGRAAWFDAAALLEDYLDVLDLQSASALDAGPRLDSGALVRRAADLLGGLPPALLPRRVLVDDAQDLTAAGIALVRALARAGAQLLVTSCPDEMVDSFRGALPDAAARIAAAAPRPLEQIVLASSWRSRGTAAAGIAALRARLPIAGQPLELRRPQPAPTGQAAPTEQPAPTGQAEPEEALSPRATALGVLTAADPLEEARLIASVLRDTHHREQVPYDDMAVLCRSGGIVEQVADLLARSGLPVTTPQRLPALREEPVVADLLRIVELGAAAASGRTPQLSPEDAAALLRGPFGDADALRLRRIRRMLLDHERTAAGSGSQSDSAGSDSAGSDSTGADSQSDSAGADQAARASAELLAAAIVSPEEPGLPAPGTGNRTATPVHRLRRMVAAVRDLGPAPAAALALWAAWEAAALAEGWQQASLGLDRQRTITEGDARARLMARRLDAVSALFAAADRFTDRRPQADALVFIDQVRSQAVAEDTLAPRAEARGHVAVLTPAQLAGFERDTVVLARVQEGAWPNARLRSTLFGASELSLLWAQGRTPGSSQEVPLEGAPLRALQREQVIADELRLAVSALARGRSRVLVTAVDGGDLAPSVLLDLLRPHADARWPDPALLTADPGPAPDPRRLVAALRRRLESEDPRARTDAAILLARLAGEGVEGADPRTWYHQLPSSESPLRPDAETPVRLSPSSLERAHDCPQAWLLERAGGSRSAGAPQLIGTAIHALAQENPGGAGPGGVPDLLLRLQSLLRPLRLEETWSGRRRLRQAEDAVRLLEQYLAHAAPAIATEVPFAVRIGPVDLRGIMDRLEGEKEVRVVDLKTGRAPKSAAAAAEDLQLASYQTAVAAGSLEEVLGPDAGERLAGAQLVYVGTGGAKPAVRTQAALPAAEDPRWFETIAQKVAADVSGSQVRARRNPHCDRCAVRRTCALWPEGAQL</sequence>
<evidence type="ECO:0000256" key="16">
    <source>
        <dbReference type="SAM" id="MobiDB-lite"/>
    </source>
</evidence>
<dbReference type="InterPro" id="IPR011604">
    <property type="entry name" value="PDDEXK-like_dom_sf"/>
</dbReference>
<keyword evidence="20" id="KW-1185">Reference proteome</keyword>
<keyword evidence="7" id="KW-0269">Exonuclease</keyword>
<evidence type="ECO:0000256" key="15">
    <source>
        <dbReference type="PROSITE-ProRule" id="PRU00560"/>
    </source>
</evidence>
<dbReference type="Gene3D" id="1.10.10.160">
    <property type="match status" value="1"/>
</dbReference>
<dbReference type="InterPro" id="IPR038726">
    <property type="entry name" value="PDDEXK_AddAB-type"/>
</dbReference>
<evidence type="ECO:0000256" key="4">
    <source>
        <dbReference type="ARBA" id="ARBA00022763"/>
    </source>
</evidence>
<feature type="domain" description="UvrD-like helicase ATP-binding" evidence="17">
    <location>
        <begin position="37"/>
        <end position="334"/>
    </location>
</feature>
<evidence type="ECO:0000256" key="5">
    <source>
        <dbReference type="ARBA" id="ARBA00022801"/>
    </source>
</evidence>
<keyword evidence="9" id="KW-0238">DNA-binding</keyword>
<keyword evidence="8 15" id="KW-0067">ATP-binding</keyword>
<evidence type="ECO:0000256" key="3">
    <source>
        <dbReference type="ARBA" id="ARBA00022741"/>
    </source>
</evidence>
<keyword evidence="5 15" id="KW-0378">Hydrolase</keyword>
<evidence type="ECO:0000256" key="7">
    <source>
        <dbReference type="ARBA" id="ARBA00022839"/>
    </source>
</evidence>
<evidence type="ECO:0000259" key="18">
    <source>
        <dbReference type="PROSITE" id="PS51217"/>
    </source>
</evidence>
<dbReference type="EMBL" id="JAKNCJ010000001">
    <property type="protein sequence ID" value="MCL6421989.1"/>
    <property type="molecule type" value="Genomic_DNA"/>
</dbReference>